<keyword evidence="3" id="KW-0413">Isomerase</keyword>
<gene>
    <name evidence="8" type="ORF">PACLA_8A068882</name>
</gene>
<dbReference type="GO" id="GO:0005694">
    <property type="term" value="C:chromosome"/>
    <property type="evidence" value="ECO:0007669"/>
    <property type="project" value="TreeGrafter"/>
</dbReference>
<dbReference type="AlphaFoldDB" id="A0A6S7G8V3"/>
<evidence type="ECO:0000256" key="6">
    <source>
        <dbReference type="ARBA" id="ARBA00044566"/>
    </source>
</evidence>
<keyword evidence="2" id="KW-0238">DNA-binding</keyword>
<protein>
    <recommendedName>
        <fullName evidence="5">DNA 3'-5' helicase</fullName>
        <ecNumber evidence="5">5.6.2.4</ecNumber>
    </recommendedName>
    <alternativeName>
        <fullName evidence="6">DNA 3'-5' helicase Q1</fullName>
    </alternativeName>
</protein>
<keyword evidence="9" id="KW-1185">Reference proteome</keyword>
<organism evidence="8 9">
    <name type="scientific">Paramuricea clavata</name>
    <name type="common">Red gorgonian</name>
    <name type="synonym">Violescent sea-whip</name>
    <dbReference type="NCBI Taxonomy" id="317549"/>
    <lineage>
        <taxon>Eukaryota</taxon>
        <taxon>Metazoa</taxon>
        <taxon>Cnidaria</taxon>
        <taxon>Anthozoa</taxon>
        <taxon>Octocorallia</taxon>
        <taxon>Malacalcyonacea</taxon>
        <taxon>Plexauridae</taxon>
        <taxon>Paramuricea</taxon>
    </lineage>
</organism>
<dbReference type="Gene3D" id="3.40.50.300">
    <property type="entry name" value="P-loop containing nucleotide triphosphate hydrolases"/>
    <property type="match status" value="1"/>
</dbReference>
<dbReference type="OrthoDB" id="5969256at2759"/>
<dbReference type="PROSITE" id="PS51194">
    <property type="entry name" value="HELICASE_CTER"/>
    <property type="match status" value="1"/>
</dbReference>
<dbReference type="PANTHER" id="PTHR13710">
    <property type="entry name" value="DNA HELICASE RECQ FAMILY MEMBER"/>
    <property type="match status" value="1"/>
</dbReference>
<dbReference type="GO" id="GO:0005737">
    <property type="term" value="C:cytoplasm"/>
    <property type="evidence" value="ECO:0007669"/>
    <property type="project" value="TreeGrafter"/>
</dbReference>
<name>A0A6S7G8V3_PARCT</name>
<reference evidence="8" key="1">
    <citation type="submission" date="2020-04" db="EMBL/GenBank/DDBJ databases">
        <authorList>
            <person name="Alioto T."/>
            <person name="Alioto T."/>
            <person name="Gomez Garrido J."/>
        </authorList>
    </citation>
    <scope>NUCLEOTIDE SEQUENCE</scope>
    <source>
        <strain evidence="8">A484AB</strain>
    </source>
</reference>
<dbReference type="EMBL" id="CACRXK020000444">
    <property type="protein sequence ID" value="CAB3981921.1"/>
    <property type="molecule type" value="Genomic_DNA"/>
</dbReference>
<dbReference type="GO" id="GO:0003677">
    <property type="term" value="F:DNA binding"/>
    <property type="evidence" value="ECO:0007669"/>
    <property type="project" value="UniProtKB-KW"/>
</dbReference>
<evidence type="ECO:0000256" key="1">
    <source>
        <dbReference type="ARBA" id="ARBA00005446"/>
    </source>
</evidence>
<comment type="catalytic activity">
    <reaction evidence="4">
        <text>Couples ATP hydrolysis with the unwinding of duplex DNA by translocating in the 3'-5' direction.</text>
        <dbReference type="EC" id="5.6.2.4"/>
    </reaction>
</comment>
<dbReference type="SUPFAM" id="SSF52540">
    <property type="entry name" value="P-loop containing nucleoside triphosphate hydrolases"/>
    <property type="match status" value="1"/>
</dbReference>
<dbReference type="PANTHER" id="PTHR13710:SF105">
    <property type="entry name" value="ATP-DEPENDENT DNA HELICASE Q1"/>
    <property type="match status" value="1"/>
</dbReference>
<feature type="domain" description="Helicase C-terminal" evidence="7">
    <location>
        <begin position="1"/>
        <end position="72"/>
    </location>
</feature>
<evidence type="ECO:0000313" key="8">
    <source>
        <dbReference type="EMBL" id="CAB3981921.1"/>
    </source>
</evidence>
<accession>A0A6S7G8V3</accession>
<evidence type="ECO:0000259" key="7">
    <source>
        <dbReference type="PROSITE" id="PS51194"/>
    </source>
</evidence>
<dbReference type="InterPro" id="IPR001650">
    <property type="entry name" value="Helicase_C-like"/>
</dbReference>
<sequence>MGINFPDIRYVVHYGPPQNVEDFLQEVGRGGRDGKSAMAILFFRGKHLRKCDTSINNYANGDNVECLRTHILSEFCQIKHDS</sequence>
<dbReference type="GO" id="GO:0043138">
    <property type="term" value="F:3'-5' DNA helicase activity"/>
    <property type="evidence" value="ECO:0007669"/>
    <property type="project" value="UniProtKB-EC"/>
</dbReference>
<dbReference type="GO" id="GO:0009378">
    <property type="term" value="F:four-way junction helicase activity"/>
    <property type="evidence" value="ECO:0007669"/>
    <property type="project" value="TreeGrafter"/>
</dbReference>
<evidence type="ECO:0000256" key="2">
    <source>
        <dbReference type="ARBA" id="ARBA00023125"/>
    </source>
</evidence>
<dbReference type="EC" id="5.6.2.4" evidence="5"/>
<evidence type="ECO:0000256" key="3">
    <source>
        <dbReference type="ARBA" id="ARBA00023235"/>
    </source>
</evidence>
<comment type="caution">
    <text evidence="8">The sequence shown here is derived from an EMBL/GenBank/DDBJ whole genome shotgun (WGS) entry which is preliminary data.</text>
</comment>
<comment type="similarity">
    <text evidence="1">Belongs to the helicase family. RecQ subfamily.</text>
</comment>
<dbReference type="Proteomes" id="UP001152795">
    <property type="component" value="Unassembled WGS sequence"/>
</dbReference>
<dbReference type="GO" id="GO:0000724">
    <property type="term" value="P:double-strand break repair via homologous recombination"/>
    <property type="evidence" value="ECO:0007669"/>
    <property type="project" value="TreeGrafter"/>
</dbReference>
<evidence type="ECO:0000256" key="4">
    <source>
        <dbReference type="ARBA" id="ARBA00034617"/>
    </source>
</evidence>
<feature type="non-terminal residue" evidence="8">
    <location>
        <position position="82"/>
    </location>
</feature>
<evidence type="ECO:0000256" key="5">
    <source>
        <dbReference type="ARBA" id="ARBA00034808"/>
    </source>
</evidence>
<evidence type="ECO:0000313" key="9">
    <source>
        <dbReference type="Proteomes" id="UP001152795"/>
    </source>
</evidence>
<dbReference type="Pfam" id="PF00271">
    <property type="entry name" value="Helicase_C"/>
    <property type="match status" value="1"/>
</dbReference>
<dbReference type="InterPro" id="IPR027417">
    <property type="entry name" value="P-loop_NTPase"/>
</dbReference>
<proteinExistence type="inferred from homology"/>